<evidence type="ECO:0000313" key="6">
    <source>
        <dbReference type="EMBL" id="GAT35547.1"/>
    </source>
</evidence>
<keyword evidence="4 5" id="KW-0472">Membrane</keyword>
<dbReference type="FunCoup" id="A0A146GG33">
    <property type="interactions" value="43"/>
</dbReference>
<keyword evidence="7" id="KW-1185">Reference proteome</keyword>
<reference evidence="7" key="1">
    <citation type="journal article" date="2017" name="Genome Announc.">
        <title>Draft Genome Sequence of Terrimicrobium sacchariphilum NM-5T, a Facultative Anaerobic Soil Bacterium of the Class Spartobacteria.</title>
        <authorList>
            <person name="Qiu Y.L."/>
            <person name="Tourlousse D.M."/>
            <person name="Matsuura N."/>
            <person name="Ohashi A."/>
            <person name="Sekiguchi Y."/>
        </authorList>
    </citation>
    <scope>NUCLEOTIDE SEQUENCE [LARGE SCALE GENOMIC DNA]</scope>
    <source>
        <strain evidence="7">NM-5</strain>
    </source>
</reference>
<proteinExistence type="predicted"/>
<name>A0A146GG33_TERSA</name>
<comment type="caution">
    <text evidence="6">The sequence shown here is derived from an EMBL/GenBank/DDBJ whole genome shotgun (WGS) entry which is preliminary data.</text>
</comment>
<dbReference type="EMBL" id="BDCO01000003">
    <property type="protein sequence ID" value="GAT35547.1"/>
    <property type="molecule type" value="Genomic_DNA"/>
</dbReference>
<feature type="transmembrane region" description="Helical" evidence="5">
    <location>
        <begin position="6"/>
        <end position="25"/>
    </location>
</feature>
<feature type="transmembrane region" description="Helical" evidence="5">
    <location>
        <begin position="148"/>
        <end position="171"/>
    </location>
</feature>
<dbReference type="GO" id="GO:0016787">
    <property type="term" value="F:hydrolase activity"/>
    <property type="evidence" value="ECO:0007669"/>
    <property type="project" value="UniProtKB-KW"/>
</dbReference>
<dbReference type="STRING" id="690879.TSACC_3618"/>
<accession>A0A146GG33</accession>
<organism evidence="6 7">
    <name type="scientific">Terrimicrobium sacchariphilum</name>
    <dbReference type="NCBI Taxonomy" id="690879"/>
    <lineage>
        <taxon>Bacteria</taxon>
        <taxon>Pseudomonadati</taxon>
        <taxon>Verrucomicrobiota</taxon>
        <taxon>Terrimicrobiia</taxon>
        <taxon>Terrimicrobiales</taxon>
        <taxon>Terrimicrobiaceae</taxon>
        <taxon>Terrimicrobium</taxon>
    </lineage>
</organism>
<keyword evidence="6" id="KW-0378">Hydrolase</keyword>
<evidence type="ECO:0000256" key="1">
    <source>
        <dbReference type="ARBA" id="ARBA00004141"/>
    </source>
</evidence>
<keyword evidence="2 5" id="KW-0812">Transmembrane</keyword>
<dbReference type="Pfam" id="PF04172">
    <property type="entry name" value="LrgB"/>
    <property type="match status" value="1"/>
</dbReference>
<evidence type="ECO:0000256" key="3">
    <source>
        <dbReference type="ARBA" id="ARBA00022989"/>
    </source>
</evidence>
<evidence type="ECO:0000256" key="5">
    <source>
        <dbReference type="SAM" id="Phobius"/>
    </source>
</evidence>
<dbReference type="AlphaFoldDB" id="A0A146GG33"/>
<dbReference type="InParanoid" id="A0A146GG33"/>
<dbReference type="PANTHER" id="PTHR30249">
    <property type="entry name" value="PUTATIVE SEROTONIN TRANSPORTER"/>
    <property type="match status" value="1"/>
</dbReference>
<comment type="subcellular location">
    <subcellularLocation>
        <location evidence="1">Membrane</location>
        <topology evidence="1">Multi-pass membrane protein</topology>
    </subcellularLocation>
</comment>
<dbReference type="GO" id="GO:0016020">
    <property type="term" value="C:membrane"/>
    <property type="evidence" value="ECO:0007669"/>
    <property type="project" value="UniProtKB-SubCell"/>
</dbReference>
<feature type="transmembrane region" description="Helical" evidence="5">
    <location>
        <begin position="32"/>
        <end position="54"/>
    </location>
</feature>
<dbReference type="RefSeq" id="WP_075081346.1">
    <property type="nucleotide sequence ID" value="NZ_BDCO01000003.1"/>
</dbReference>
<sequence>MNAELQAVLWAAVTLGIYLAALRLYRACRVWWLSPLLVTWVLCGVLIVVFHTAYRDYLRGTSWLVSLIGPTTVAFAIPIHENRALIRKYWVLLLIGTVAGSAISFGSAWALAWLFHLSPEMQASLLPRSITTPFAMTVSQDLGGLPELTAAFTAITGLFGAAIGEGVMSWLPLRSSFARGAFFGMGAHGAGVAKAREIGEEEGAVAGLIMVFAGLLNVLAVVLFVHLRG</sequence>
<feature type="transmembrane region" description="Helical" evidence="5">
    <location>
        <begin position="89"/>
        <end position="115"/>
    </location>
</feature>
<feature type="transmembrane region" description="Helical" evidence="5">
    <location>
        <begin position="204"/>
        <end position="227"/>
    </location>
</feature>
<dbReference type="PANTHER" id="PTHR30249:SF16">
    <property type="entry name" value="INNER MEMBRANE PROTEIN"/>
    <property type="match status" value="1"/>
</dbReference>
<protein>
    <submittedName>
        <fullName evidence="6">Putative effector of murein hydrolase</fullName>
    </submittedName>
</protein>
<dbReference type="OrthoDB" id="9811701at2"/>
<dbReference type="Proteomes" id="UP000076023">
    <property type="component" value="Unassembled WGS sequence"/>
</dbReference>
<evidence type="ECO:0000256" key="2">
    <source>
        <dbReference type="ARBA" id="ARBA00022692"/>
    </source>
</evidence>
<gene>
    <name evidence="6" type="ORF">TSACC_3618</name>
</gene>
<dbReference type="InterPro" id="IPR007300">
    <property type="entry name" value="CidB/LrgB"/>
</dbReference>
<evidence type="ECO:0000313" key="7">
    <source>
        <dbReference type="Proteomes" id="UP000076023"/>
    </source>
</evidence>
<feature type="transmembrane region" description="Helical" evidence="5">
    <location>
        <begin position="60"/>
        <end position="77"/>
    </location>
</feature>
<evidence type="ECO:0000256" key="4">
    <source>
        <dbReference type="ARBA" id="ARBA00023136"/>
    </source>
</evidence>
<keyword evidence="3 5" id="KW-1133">Transmembrane helix</keyword>